<dbReference type="InterPro" id="IPR027640">
    <property type="entry name" value="Kinesin-like_fam"/>
</dbReference>
<evidence type="ECO:0000256" key="4">
    <source>
        <dbReference type="SAM" id="MobiDB-lite"/>
    </source>
</evidence>
<keyword evidence="1 2" id="KW-0505">Motor protein</keyword>
<feature type="coiled-coil region" evidence="3">
    <location>
        <begin position="708"/>
        <end position="837"/>
    </location>
</feature>
<dbReference type="PROSITE" id="PS50067">
    <property type="entry name" value="KINESIN_MOTOR_2"/>
    <property type="match status" value="1"/>
</dbReference>
<dbReference type="GO" id="GO:0007018">
    <property type="term" value="P:microtubule-based movement"/>
    <property type="evidence" value="ECO:0007669"/>
    <property type="project" value="InterPro"/>
</dbReference>
<dbReference type="PRINTS" id="PR00380">
    <property type="entry name" value="KINESINHEAVY"/>
</dbReference>
<evidence type="ECO:0000259" key="5">
    <source>
        <dbReference type="PROSITE" id="PS50067"/>
    </source>
</evidence>
<evidence type="ECO:0000313" key="6">
    <source>
        <dbReference type="EMBL" id="CAD8585183.1"/>
    </source>
</evidence>
<feature type="compositionally biased region" description="Basic and acidic residues" evidence="4">
    <location>
        <begin position="541"/>
        <end position="558"/>
    </location>
</feature>
<dbReference type="SUPFAM" id="SSF52540">
    <property type="entry name" value="P-loop containing nucleoside triphosphate hydrolases"/>
    <property type="match status" value="1"/>
</dbReference>
<comment type="similarity">
    <text evidence="2">Belongs to the TRAFAC class myosin-kinesin ATPase superfamily. Kinesin family.</text>
</comment>
<feature type="compositionally biased region" description="Low complexity" evidence="4">
    <location>
        <begin position="1287"/>
        <end position="1303"/>
    </location>
</feature>
<keyword evidence="3" id="KW-0175">Coiled coil</keyword>
<feature type="region of interest" description="Disordered" evidence="4">
    <location>
        <begin position="492"/>
        <end position="515"/>
    </location>
</feature>
<feature type="compositionally biased region" description="Basic and acidic residues" evidence="4">
    <location>
        <begin position="492"/>
        <end position="504"/>
    </location>
</feature>
<feature type="binding site" evidence="2">
    <location>
        <begin position="1004"/>
        <end position="1011"/>
    </location>
    <ligand>
        <name>ATP</name>
        <dbReference type="ChEBI" id="CHEBI:30616"/>
    </ligand>
</feature>
<feature type="coiled-coil region" evidence="3">
    <location>
        <begin position="195"/>
        <end position="321"/>
    </location>
</feature>
<dbReference type="Gene3D" id="3.40.850.10">
    <property type="entry name" value="Kinesin motor domain"/>
    <property type="match status" value="1"/>
</dbReference>
<keyword evidence="2" id="KW-0067">ATP-binding</keyword>
<organism evidence="6">
    <name type="scientific">Micromonas pusilla</name>
    <name type="common">Picoplanktonic green alga</name>
    <name type="synonym">Chromulina pusilla</name>
    <dbReference type="NCBI Taxonomy" id="38833"/>
    <lineage>
        <taxon>Eukaryota</taxon>
        <taxon>Viridiplantae</taxon>
        <taxon>Chlorophyta</taxon>
        <taxon>Mamiellophyceae</taxon>
        <taxon>Mamiellales</taxon>
        <taxon>Mamiellaceae</taxon>
        <taxon>Micromonas</taxon>
    </lineage>
</organism>
<feature type="coiled-coil region" evidence="3">
    <location>
        <begin position="877"/>
        <end position="921"/>
    </location>
</feature>
<dbReference type="GO" id="GO:0005524">
    <property type="term" value="F:ATP binding"/>
    <property type="evidence" value="ECO:0007669"/>
    <property type="project" value="UniProtKB-UniRule"/>
</dbReference>
<reference evidence="6" key="1">
    <citation type="submission" date="2021-01" db="EMBL/GenBank/DDBJ databases">
        <authorList>
            <person name="Corre E."/>
            <person name="Pelletier E."/>
            <person name="Niang G."/>
            <person name="Scheremetjew M."/>
            <person name="Finn R."/>
            <person name="Kale V."/>
            <person name="Holt S."/>
            <person name="Cochrane G."/>
            <person name="Meng A."/>
            <person name="Brown T."/>
            <person name="Cohen L."/>
        </authorList>
    </citation>
    <scope>NUCLEOTIDE SEQUENCE</scope>
    <source>
        <strain evidence="6">CCMP494</strain>
    </source>
</reference>
<dbReference type="GO" id="GO:0003777">
    <property type="term" value="F:microtubule motor activity"/>
    <property type="evidence" value="ECO:0007669"/>
    <property type="project" value="InterPro"/>
</dbReference>
<keyword evidence="2" id="KW-0547">Nucleotide-binding</keyword>
<dbReference type="Pfam" id="PF00225">
    <property type="entry name" value="Kinesin"/>
    <property type="match status" value="1"/>
</dbReference>
<feature type="compositionally biased region" description="Basic and acidic residues" evidence="4">
    <location>
        <begin position="566"/>
        <end position="608"/>
    </location>
</feature>
<accession>A0A7S0PMZ0</accession>
<protein>
    <recommendedName>
        <fullName evidence="5">Kinesin motor domain-containing protein</fullName>
    </recommendedName>
</protein>
<feature type="region of interest" description="Disordered" evidence="4">
    <location>
        <begin position="541"/>
        <end position="608"/>
    </location>
</feature>
<gene>
    <name evidence="6" type="ORF">MSP1404_LOCUS4865</name>
</gene>
<dbReference type="GO" id="GO:0008017">
    <property type="term" value="F:microtubule binding"/>
    <property type="evidence" value="ECO:0007669"/>
    <property type="project" value="InterPro"/>
</dbReference>
<evidence type="ECO:0000256" key="2">
    <source>
        <dbReference type="PROSITE-ProRule" id="PRU00283"/>
    </source>
</evidence>
<feature type="compositionally biased region" description="Basic and acidic residues" evidence="4">
    <location>
        <begin position="1263"/>
        <end position="1282"/>
    </location>
</feature>
<feature type="region of interest" description="Disordered" evidence="4">
    <location>
        <begin position="1258"/>
        <end position="1303"/>
    </location>
</feature>
<dbReference type="FunFam" id="3.40.850.10:FF:000113">
    <property type="entry name" value="Kinesin-like protein"/>
    <property type="match status" value="1"/>
</dbReference>
<dbReference type="SMART" id="SM00129">
    <property type="entry name" value="KISc"/>
    <property type="match status" value="1"/>
</dbReference>
<feature type="region of interest" description="Disordered" evidence="4">
    <location>
        <begin position="1"/>
        <end position="25"/>
    </location>
</feature>
<dbReference type="InterPro" id="IPR036961">
    <property type="entry name" value="Kinesin_motor_dom_sf"/>
</dbReference>
<proteinExistence type="inferred from homology"/>
<dbReference type="PANTHER" id="PTHR47972">
    <property type="entry name" value="KINESIN-LIKE PROTEIN KLP-3"/>
    <property type="match status" value="1"/>
</dbReference>
<feature type="domain" description="Kinesin motor" evidence="5">
    <location>
        <begin position="928"/>
        <end position="1247"/>
    </location>
</feature>
<evidence type="ECO:0000256" key="3">
    <source>
        <dbReference type="SAM" id="Coils"/>
    </source>
</evidence>
<evidence type="ECO:0000256" key="1">
    <source>
        <dbReference type="ARBA" id="ARBA00023175"/>
    </source>
</evidence>
<dbReference type="EMBL" id="HBEV01006357">
    <property type="protein sequence ID" value="CAD8585183.1"/>
    <property type="molecule type" value="Transcribed_RNA"/>
</dbReference>
<feature type="coiled-coil region" evidence="3">
    <location>
        <begin position="640"/>
        <end position="684"/>
    </location>
</feature>
<dbReference type="InterPro" id="IPR027417">
    <property type="entry name" value="P-loop_NTPase"/>
</dbReference>
<name>A0A7S0PMZ0_MICPS</name>
<sequence>MPFEQDTTGADRLGAPAPGVATRPASARMSIAPIAENRPAPSMPVARPVTAPSVNMNMSGMGMNSGIGGGLGMVSSSRGSAMPVVQEDGFDASGFGADPFGADPFASSLDLSSFAAGKVDRINRQNFDDPTFVDEVERCLHFRPKALKGFDMKAMKDEAKTVINTLRQCLQQSLVRKEALVEALMRDERDREQTAEGIKLQMESANASAQAAEQELAALRGQLNSFKAAQQALEAELRQGKESAVAELRRVKESTDWEARRAADDMEAKEVELSNLRRRHEESQESLRSIRVDLATARENCARAERDASALRRDRENGEAAYSAERRALEGQIRAKIDEVAAERSKMSALRSDYDDKLRAAQGDAERLKVENASLQARIESVENGSKTTKAELAGKLAQTTAELEGLTRELDAERAARETETKELATALATAQTKSDDVEAQLATALADAASLKQKLKAQTQGAEDAQMEAEDALSAKASEIEVLQKELEKASENIKKKEEEHAALTSELKLATDASEKLTQKLSEDAAKFESERNKLAADLDRFKSEASENKGRADSLSEGQQRLLDDVKEERKRADAAEEKAKAEIKSAEDAKAKAVEEANEQRDREIAAAKEKAEFELQTARDGAAAAIAAAEAAAAEATAKAREDAEAKAAECEATVTKINEELAAAKKATDEAVAAEKAAFDAAQKAHEDAIAAMKASMSDSAGEAAAKLAEVETTLKQTAEELETVTAMKDEALQSLEALETKQAAQAEAMSEAEAKHAELIEQAASAESRVQGVVAQLEYERAEVDRLEKDIKEMRKAEEDAKQEREVAAKAAAQERNDMLAELRALRAAAGVGDDGEELPEVDEAAVAAEGTSTNANLTSRLIKANKAAEAAKRVAEDMEAFRKTAEERLARIEQLESEALEADAIRRKLHNQIQELRGNVRVFCRVRPTTSETAIVDCAPDGTSVELKKSDADVAGFEFDRVFGPSSTQCEVFEEVSQLVQSALDGYKVCLFSYGQTGSGKTHTMLGDQHNEETRGIIPRAVAKVVEASEANAKKGWKYRMCASYVEIYNEQVRDLLKAGSGHSDKHSIVHVDGVTEVSGVNKEPVESVEAAAGLVRRAAAARAVEATQMNAVSSRSHTIFMLYITGEHEASGSRLTGCLNLVDLAGSERVGRSGAEGARLKEACAINKSLSCLGDVFQALSNGQKHIPYRNSKLTYLLQPCLGGDGKTLMFVNINPEAPSAEESMCSLKFAAQVNAVELGRGGAKRNIVSGIGKKEDKEGSSSDDKKLDDKKKVGKRPATARTAAGAAKKSKR</sequence>
<dbReference type="InterPro" id="IPR001752">
    <property type="entry name" value="Kinesin_motor_dom"/>
</dbReference>